<dbReference type="AlphaFoldDB" id="A0A6J4S6K5"/>
<dbReference type="EMBL" id="CADCVP010000120">
    <property type="protein sequence ID" value="CAA9485945.1"/>
    <property type="molecule type" value="Genomic_DNA"/>
</dbReference>
<accession>A0A6J4S6K5</accession>
<name>A0A6J4S6K5_9ACTN</name>
<gene>
    <name evidence="2" type="ORF">AVDCRST_MAG69-1063</name>
</gene>
<reference evidence="2" key="1">
    <citation type="submission" date="2020-02" db="EMBL/GenBank/DDBJ databases">
        <authorList>
            <person name="Meier V. D."/>
        </authorList>
    </citation>
    <scope>NUCLEOTIDE SEQUENCE</scope>
    <source>
        <strain evidence="2">AVDCRST_MAG69</strain>
    </source>
</reference>
<feature type="transmembrane region" description="Helical" evidence="1">
    <location>
        <begin position="37"/>
        <end position="54"/>
    </location>
</feature>
<keyword evidence="1" id="KW-1133">Transmembrane helix</keyword>
<keyword evidence="1" id="KW-0812">Transmembrane</keyword>
<protein>
    <submittedName>
        <fullName evidence="2">Uncharacterized protein</fullName>
    </submittedName>
</protein>
<proteinExistence type="predicted"/>
<sequence length="97" mass="10338">MYYGSGGGGRGALVGVRFSLTARADAGRALHSLSVPQWVPILLFALLPLTSAVARRRERSRQRRTAHGLCLSCGYDLRATPERCPECGTAAGGIVPR</sequence>
<evidence type="ECO:0000256" key="1">
    <source>
        <dbReference type="SAM" id="Phobius"/>
    </source>
</evidence>
<keyword evidence="1" id="KW-0472">Membrane</keyword>
<evidence type="ECO:0000313" key="2">
    <source>
        <dbReference type="EMBL" id="CAA9485945.1"/>
    </source>
</evidence>
<organism evidence="2">
    <name type="scientific">uncultured Solirubrobacteraceae bacterium</name>
    <dbReference type="NCBI Taxonomy" id="1162706"/>
    <lineage>
        <taxon>Bacteria</taxon>
        <taxon>Bacillati</taxon>
        <taxon>Actinomycetota</taxon>
        <taxon>Thermoleophilia</taxon>
        <taxon>Solirubrobacterales</taxon>
        <taxon>Solirubrobacteraceae</taxon>
        <taxon>environmental samples</taxon>
    </lineage>
</organism>